<reference evidence="1" key="1">
    <citation type="submission" date="2020-02" db="EMBL/GenBank/DDBJ databases">
        <title>Genome sequencing of the panga catfish, Pangasius djambal.</title>
        <authorList>
            <person name="Wen M."/>
            <person name="Zahm M."/>
            <person name="Roques C."/>
            <person name="Cabau C."/>
            <person name="Klopp C."/>
            <person name="Donnadieu C."/>
            <person name="Jouanno E."/>
            <person name="Avarre J.-C."/>
            <person name="Campet M."/>
            <person name="Ha T."/>
            <person name="Dugue R."/>
            <person name="Lampietro C."/>
            <person name="Louis A."/>
            <person name="Herpin A."/>
            <person name="Echchiki A."/>
            <person name="Berthelot C."/>
            <person name="Parey E."/>
            <person name="Roest-Crollius H."/>
            <person name="Braasch I."/>
            <person name="Postlethwait J.H."/>
            <person name="Bobe J."/>
            <person name="Montfort J."/>
            <person name="Bouchez O."/>
            <person name="Begum T."/>
            <person name="Schartl M."/>
            <person name="Gustiano R."/>
            <person name="Guiguen Y."/>
        </authorList>
    </citation>
    <scope>NUCLEOTIDE SEQUENCE</scope>
    <source>
        <strain evidence="1">Pdj_M5554</strain>
    </source>
</reference>
<evidence type="ECO:0000313" key="2">
    <source>
        <dbReference type="Proteomes" id="UP000830395"/>
    </source>
</evidence>
<accession>A0ACC5YIG9</accession>
<dbReference type="EMBL" id="CM040983">
    <property type="protein sequence ID" value="MCJ8735565.1"/>
    <property type="molecule type" value="Genomic_DNA"/>
</dbReference>
<protein>
    <submittedName>
        <fullName evidence="1">Uncharacterized protein</fullName>
    </submittedName>
</protein>
<name>A0ACC5YIG9_9TELE</name>
<evidence type="ECO:0000313" key="1">
    <source>
        <dbReference type="EMBL" id="MCJ8735565.1"/>
    </source>
</evidence>
<gene>
    <name evidence="1" type="ORF">PDJAM_G00248700</name>
</gene>
<organism evidence="1 2">
    <name type="scientific">Pangasius djambal</name>
    <dbReference type="NCBI Taxonomy" id="1691987"/>
    <lineage>
        <taxon>Eukaryota</taxon>
        <taxon>Metazoa</taxon>
        <taxon>Chordata</taxon>
        <taxon>Craniata</taxon>
        <taxon>Vertebrata</taxon>
        <taxon>Euteleostomi</taxon>
        <taxon>Actinopterygii</taxon>
        <taxon>Neopterygii</taxon>
        <taxon>Teleostei</taxon>
        <taxon>Ostariophysi</taxon>
        <taxon>Siluriformes</taxon>
        <taxon>Pangasiidae</taxon>
        <taxon>Pangasius</taxon>
    </lineage>
</organism>
<comment type="caution">
    <text evidence="1">The sequence shown here is derived from an EMBL/GenBank/DDBJ whole genome shotgun (WGS) entry which is preliminary data.</text>
</comment>
<dbReference type="Proteomes" id="UP000830395">
    <property type="component" value="Chromosome 9"/>
</dbReference>
<sequence length="344" mass="39773">MLGSEKGLVGLCKADDHFPEFWMFHCIIHQEHLVSKKLNLDHIVKPVLEIVNFIRIHALNHRQFKNLIDELNEDLPSDLLLHSAVRWLSRGNLKLFHAEKHKDYPELHDPQWISDLAFLVDMLHYLNGLNVDLQGKLKMLPDLVQSVFTFLNKLKLFKTHLQKRDFTHFPSLLKASGQAAEVVKGSTARYATLLENLEQSFEDRFSNLRQKRPQITFLINPFAAESDCLKAPLVEDEAASHLEMIGLSEDDRLKSVLREGTVEFWKIVPVERYPNVKRAELKLLSMFGSTYICESLFSTLKQVKSKHRCVLTDTHVKELLRVATTEYKPDLKKTVETKDCQVSH</sequence>
<proteinExistence type="predicted"/>
<keyword evidence="2" id="KW-1185">Reference proteome</keyword>